<gene>
    <name evidence="2" type="ORF">NCTC12957_00582</name>
</gene>
<protein>
    <submittedName>
        <fullName evidence="2">Uncharacterized protein</fullName>
    </submittedName>
</protein>
<dbReference type="RefSeq" id="WP_158015087.1">
    <property type="nucleotide sequence ID" value="NZ_MSJL01000006.1"/>
</dbReference>
<dbReference type="EMBL" id="UHEN01000001">
    <property type="protein sequence ID" value="SUN06329.1"/>
    <property type="molecule type" value="Genomic_DNA"/>
</dbReference>
<reference evidence="2 3" key="1">
    <citation type="submission" date="2018-06" db="EMBL/GenBank/DDBJ databases">
        <authorList>
            <consortium name="Pathogen Informatics"/>
            <person name="Doyle S."/>
        </authorList>
    </citation>
    <scope>NUCLEOTIDE SEQUENCE [LARGE SCALE GENOMIC DNA]</scope>
    <source>
        <strain evidence="2 3">NCTC12957</strain>
    </source>
</reference>
<evidence type="ECO:0000256" key="1">
    <source>
        <dbReference type="SAM" id="Coils"/>
    </source>
</evidence>
<feature type="coiled-coil region" evidence="1">
    <location>
        <begin position="2"/>
        <end position="29"/>
    </location>
</feature>
<dbReference type="Proteomes" id="UP000255213">
    <property type="component" value="Unassembled WGS sequence"/>
</dbReference>
<name>A0A380IDZ8_STRAI</name>
<accession>A0A380IDZ8</accession>
<organism evidence="2 3">
    <name type="scientific">Streptococcus acidominimus</name>
    <dbReference type="NCBI Taxonomy" id="1326"/>
    <lineage>
        <taxon>Bacteria</taxon>
        <taxon>Bacillati</taxon>
        <taxon>Bacillota</taxon>
        <taxon>Bacilli</taxon>
        <taxon>Lactobacillales</taxon>
        <taxon>Streptococcaceae</taxon>
        <taxon>Streptococcus</taxon>
    </lineage>
</organism>
<sequence length="45" mass="5349">MIEVTKEEYIKLKFENEKLTRENELLKAALDSVWLIAENVRGVER</sequence>
<dbReference type="AlphaFoldDB" id="A0A380IDZ8"/>
<evidence type="ECO:0000313" key="2">
    <source>
        <dbReference type="EMBL" id="SUN06329.1"/>
    </source>
</evidence>
<proteinExistence type="predicted"/>
<evidence type="ECO:0000313" key="3">
    <source>
        <dbReference type="Proteomes" id="UP000255213"/>
    </source>
</evidence>
<keyword evidence="1" id="KW-0175">Coiled coil</keyword>